<accession>A0A1N7G5I6</accession>
<evidence type="ECO:0000313" key="3">
    <source>
        <dbReference type="Proteomes" id="UP000185687"/>
    </source>
</evidence>
<evidence type="ECO:0000313" key="1">
    <source>
        <dbReference type="EMBL" id="APX98715.1"/>
    </source>
</evidence>
<evidence type="ECO:0000313" key="2">
    <source>
        <dbReference type="EMBL" id="SIS07825.1"/>
    </source>
</evidence>
<keyword evidence="1" id="KW-0614">Plasmid</keyword>
<dbReference type="EMBL" id="FTNP01000009">
    <property type="protein sequence ID" value="SIS07825.1"/>
    <property type="molecule type" value="Genomic_DNA"/>
</dbReference>
<organism evidence="2 3">
    <name type="scientific">Natronorubrum daqingense</name>
    <dbReference type="NCBI Taxonomy" id="588898"/>
    <lineage>
        <taxon>Archaea</taxon>
        <taxon>Methanobacteriati</taxon>
        <taxon>Methanobacteriota</taxon>
        <taxon>Stenosarchaea group</taxon>
        <taxon>Halobacteria</taxon>
        <taxon>Halobacteriales</taxon>
        <taxon>Natrialbaceae</taxon>
        <taxon>Natronorubrum</taxon>
    </lineage>
</organism>
<reference evidence="1 4" key="1">
    <citation type="submission" date="2017-01" db="EMBL/GenBank/DDBJ databases">
        <title>Complete genome sequence of Haloterrigena daqingensis type strain (JX313T).</title>
        <authorList>
            <person name="Shuang W."/>
        </authorList>
    </citation>
    <scope>NUCLEOTIDE SEQUENCE [LARGE SCALE GENOMIC DNA]</scope>
    <source>
        <strain evidence="4">JX313</strain>
        <strain evidence="1">JX313T</strain>
        <plasmid evidence="4">Plasmid unnamed3</plasmid>
        <plasmid evidence="1">unnamed3</plasmid>
    </source>
</reference>
<dbReference type="AlphaFoldDB" id="A0A1N7G5I6"/>
<protein>
    <submittedName>
        <fullName evidence="2">Uncharacterized protein</fullName>
    </submittedName>
</protein>
<dbReference type="KEGG" id="hda:BB347_18590"/>
<geneLocation type="plasmid" evidence="1">
    <name>unnamed3</name>
</geneLocation>
<name>A0A1N7G5I6_9EURY</name>
<evidence type="ECO:0000313" key="4">
    <source>
        <dbReference type="Proteomes" id="UP000187321"/>
    </source>
</evidence>
<dbReference type="EMBL" id="CP019330">
    <property type="protein sequence ID" value="APX98715.1"/>
    <property type="molecule type" value="Genomic_DNA"/>
</dbReference>
<reference evidence="2 3" key="2">
    <citation type="submission" date="2017-01" db="EMBL/GenBank/DDBJ databases">
        <authorList>
            <person name="Mah S.A."/>
            <person name="Swanson W.J."/>
            <person name="Moy G.W."/>
            <person name="Vacquier V.D."/>
        </authorList>
    </citation>
    <scope>NUCLEOTIDE SEQUENCE [LARGE SCALE GENOMIC DNA]</scope>
    <source>
        <strain evidence="2 3">CGMCC 1.8909</strain>
    </source>
</reference>
<sequence length="89" mass="10228">MFPLRDGDRMGENLSDTVYGVPKEVAKDRLAKKVKEFEDPEDAAWGWIEYRSLALARLELGEPPVPEYLEGKLEVDDVRKVIRGEYSDE</sequence>
<keyword evidence="3" id="KW-1185">Reference proteome</keyword>
<dbReference type="Proteomes" id="UP000185687">
    <property type="component" value="Unassembled WGS sequence"/>
</dbReference>
<gene>
    <name evidence="1" type="ORF">BB347_18590</name>
    <name evidence="2" type="ORF">SAMN05421809_3744</name>
</gene>
<dbReference type="Proteomes" id="UP000187321">
    <property type="component" value="Plasmid unnamed3"/>
</dbReference>
<proteinExistence type="predicted"/>